<dbReference type="AlphaFoldDB" id="A0A0E9U972"/>
<sequence>MFCGPRTLKGLMGVFLVEFFGP</sequence>
<evidence type="ECO:0000313" key="1">
    <source>
        <dbReference type="EMBL" id="JAH62381.1"/>
    </source>
</evidence>
<name>A0A0E9U972_ANGAN</name>
<protein>
    <submittedName>
        <fullName evidence="1">Uncharacterized protein</fullName>
    </submittedName>
</protein>
<dbReference type="EMBL" id="GBXM01059019">
    <property type="protein sequence ID" value="JAH49558.1"/>
    <property type="molecule type" value="Transcribed_RNA"/>
</dbReference>
<dbReference type="EMBL" id="GBXM01046196">
    <property type="protein sequence ID" value="JAH62381.1"/>
    <property type="molecule type" value="Transcribed_RNA"/>
</dbReference>
<proteinExistence type="predicted"/>
<accession>A0A0E9U972</accession>
<organism evidence="1">
    <name type="scientific">Anguilla anguilla</name>
    <name type="common">European freshwater eel</name>
    <name type="synonym">Muraena anguilla</name>
    <dbReference type="NCBI Taxonomy" id="7936"/>
    <lineage>
        <taxon>Eukaryota</taxon>
        <taxon>Metazoa</taxon>
        <taxon>Chordata</taxon>
        <taxon>Craniata</taxon>
        <taxon>Vertebrata</taxon>
        <taxon>Euteleostomi</taxon>
        <taxon>Actinopterygii</taxon>
        <taxon>Neopterygii</taxon>
        <taxon>Teleostei</taxon>
        <taxon>Anguilliformes</taxon>
        <taxon>Anguillidae</taxon>
        <taxon>Anguilla</taxon>
    </lineage>
</organism>
<reference evidence="1" key="2">
    <citation type="journal article" date="2015" name="Fish Shellfish Immunol.">
        <title>Early steps in the European eel (Anguilla anguilla)-Vibrio vulnificus interaction in the gills: Role of the RtxA13 toxin.</title>
        <authorList>
            <person name="Callol A."/>
            <person name="Pajuelo D."/>
            <person name="Ebbesson L."/>
            <person name="Teles M."/>
            <person name="MacKenzie S."/>
            <person name="Amaro C."/>
        </authorList>
    </citation>
    <scope>NUCLEOTIDE SEQUENCE</scope>
</reference>
<reference evidence="1" key="1">
    <citation type="submission" date="2014-11" db="EMBL/GenBank/DDBJ databases">
        <authorList>
            <person name="Amaro Gonzalez C."/>
        </authorList>
    </citation>
    <scope>NUCLEOTIDE SEQUENCE</scope>
</reference>